<evidence type="ECO:0000313" key="1">
    <source>
        <dbReference type="EMBL" id="TWR52518.1"/>
    </source>
</evidence>
<sequence>MTSLETQIDIGTLTTLSDKQWRTDFLASLDSDGGVGHNAMLFIRDNRYPDDNEDDKLLDYQELCHSQNIPF</sequence>
<dbReference type="RefSeq" id="WP_143045139.1">
    <property type="nucleotide sequence ID" value="NZ_FNSU01000003.1"/>
</dbReference>
<accession>A0A9X9BMD0</accession>
<dbReference type="AlphaFoldDB" id="A0A9X9BMD0"/>
<dbReference type="Proteomes" id="UP000316123">
    <property type="component" value="Unassembled WGS sequence"/>
</dbReference>
<organism evidence="1 2">
    <name type="scientific">Pseudomonas marginalis</name>
    <name type="common">Pseudomonas panacis</name>
    <dbReference type="NCBI Taxonomy" id="298"/>
    <lineage>
        <taxon>Bacteria</taxon>
        <taxon>Pseudomonadati</taxon>
        <taxon>Pseudomonadota</taxon>
        <taxon>Gammaproteobacteria</taxon>
        <taxon>Pseudomonadales</taxon>
        <taxon>Pseudomonadaceae</taxon>
        <taxon>Pseudomonas</taxon>
    </lineage>
</organism>
<comment type="caution">
    <text evidence="1">The sequence shown here is derived from an EMBL/GenBank/DDBJ whole genome shotgun (WGS) entry which is preliminary data.</text>
</comment>
<protein>
    <submittedName>
        <fullName evidence="1">Uncharacterized protein</fullName>
    </submittedName>
</protein>
<name>A0A9X9BMD0_PSEMA</name>
<evidence type="ECO:0000313" key="2">
    <source>
        <dbReference type="Proteomes" id="UP000316123"/>
    </source>
</evidence>
<gene>
    <name evidence="1" type="ORF">FIV41_25870</name>
</gene>
<dbReference type="EMBL" id="VFEQ01000024">
    <property type="protein sequence ID" value="TWR52518.1"/>
    <property type="molecule type" value="Genomic_DNA"/>
</dbReference>
<reference evidence="1 2" key="1">
    <citation type="submission" date="2019-06" db="EMBL/GenBank/DDBJ databases">
        <title>Pseudomonas bimorpha sp. nov. isolated from bovine raw milk and skim milk concentrate.</title>
        <authorList>
            <person name="Hofmann K."/>
            <person name="Huptas C."/>
            <person name="Doll E."/>
            <person name="Scherer S."/>
            <person name="Wenning M."/>
        </authorList>
    </citation>
    <scope>NUCLEOTIDE SEQUENCE [LARGE SCALE GENOMIC DNA]</scope>
    <source>
        <strain evidence="1 2">DSM 13124</strain>
    </source>
</reference>
<proteinExistence type="predicted"/>